<gene>
    <name evidence="2" type="ORF">Phou_070660</name>
</gene>
<proteinExistence type="predicted"/>
<dbReference type="Gene3D" id="2.40.128.270">
    <property type="match status" value="1"/>
</dbReference>
<dbReference type="EMBL" id="BLPF01000002">
    <property type="protein sequence ID" value="GFJ82886.1"/>
    <property type="molecule type" value="Genomic_DNA"/>
</dbReference>
<evidence type="ECO:0000313" key="2">
    <source>
        <dbReference type="EMBL" id="GFJ82886.1"/>
    </source>
</evidence>
<evidence type="ECO:0000313" key="3">
    <source>
        <dbReference type="Proteomes" id="UP000482800"/>
    </source>
</evidence>
<accession>A0A6V8KLS7</accession>
<dbReference type="InterPro" id="IPR005184">
    <property type="entry name" value="DUF306_Meta_HslJ"/>
</dbReference>
<organism evidence="2 3">
    <name type="scientific">Phytohabitans houttuyneae</name>
    <dbReference type="NCBI Taxonomy" id="1076126"/>
    <lineage>
        <taxon>Bacteria</taxon>
        <taxon>Bacillati</taxon>
        <taxon>Actinomycetota</taxon>
        <taxon>Actinomycetes</taxon>
        <taxon>Micromonosporales</taxon>
        <taxon>Micromonosporaceae</taxon>
    </lineage>
</organism>
<reference evidence="2 3" key="1">
    <citation type="submission" date="2020-03" db="EMBL/GenBank/DDBJ databases">
        <title>Whole genome shotgun sequence of Phytohabitans houttuyneae NBRC 108639.</title>
        <authorList>
            <person name="Komaki H."/>
            <person name="Tamura T."/>
        </authorList>
    </citation>
    <scope>NUCLEOTIDE SEQUENCE [LARGE SCALE GENOMIC DNA]</scope>
    <source>
        <strain evidence="2 3">NBRC 108639</strain>
    </source>
</reference>
<comment type="caution">
    <text evidence="2">The sequence shown here is derived from an EMBL/GenBank/DDBJ whole genome shotgun (WGS) entry which is preliminary data.</text>
</comment>
<evidence type="ECO:0000259" key="1">
    <source>
        <dbReference type="Pfam" id="PF03724"/>
    </source>
</evidence>
<feature type="domain" description="DUF306" evidence="1">
    <location>
        <begin position="212"/>
        <end position="298"/>
    </location>
</feature>
<dbReference type="InterPro" id="IPR038670">
    <property type="entry name" value="HslJ-like_sf"/>
</dbReference>
<dbReference type="Proteomes" id="UP000482800">
    <property type="component" value="Unassembled WGS sequence"/>
</dbReference>
<reference evidence="2 3" key="2">
    <citation type="submission" date="2020-03" db="EMBL/GenBank/DDBJ databases">
        <authorList>
            <person name="Ichikawa N."/>
            <person name="Kimura A."/>
            <person name="Kitahashi Y."/>
            <person name="Uohara A."/>
        </authorList>
    </citation>
    <scope>NUCLEOTIDE SEQUENCE [LARGE SCALE GENOMIC DNA]</scope>
    <source>
        <strain evidence="2 3">NBRC 108639</strain>
    </source>
</reference>
<dbReference type="Pfam" id="PF03724">
    <property type="entry name" value="META"/>
    <property type="match status" value="1"/>
</dbReference>
<keyword evidence="3" id="KW-1185">Reference proteome</keyword>
<dbReference type="AlphaFoldDB" id="A0A6V8KLS7"/>
<sequence length="303" mass="31195">METRLFPGVAVAGERHTGDARPTGMRIAAVAVLLVAVLAGCADPAAGPDGTAAPQDPDPVALVGNWLVKGTGEEEGTVLRLAAEGADLSLFRPCGMLTGGWRADGSGIFLAAVPGEVPCGGSAPSPPPDWLLDATGYRLVGADRELLDAGGRVVARLVASHEPAPVDTTQVWSKLAEPPAVTDEVRQALRPAAPLPAGLTPITAGTVAGRWVARDGVRRPQEPYVELRADRTWTGSDGCNTGGGRWTAGSGGTLLATSGPVTEIGCDNHPAMGWLYEARRAAIDGDQLVLLDVDAKEVGRLAR</sequence>
<name>A0A6V8KLS7_9ACTN</name>
<dbReference type="RefSeq" id="WP_173063959.1">
    <property type="nucleotide sequence ID" value="NZ_BAABGO010000004.1"/>
</dbReference>
<protein>
    <recommendedName>
        <fullName evidence="1">DUF306 domain-containing protein</fullName>
    </recommendedName>
</protein>